<reference evidence="1 2" key="1">
    <citation type="submission" date="2024-03" db="EMBL/GenBank/DDBJ databases">
        <title>Sulfurimonas sp. HSL3-1.</title>
        <authorList>
            <person name="Wang S."/>
        </authorList>
    </citation>
    <scope>NUCLEOTIDE SEQUENCE [LARGE SCALE GENOMIC DNA]</scope>
    <source>
        <strain evidence="1 2">HSL3-1</strain>
    </source>
</reference>
<dbReference type="EMBL" id="CP147920">
    <property type="protein sequence ID" value="XAU14175.1"/>
    <property type="molecule type" value="Genomic_DNA"/>
</dbReference>
<dbReference type="RefSeq" id="WP_345971983.1">
    <property type="nucleotide sequence ID" value="NZ_CP147920.1"/>
</dbReference>
<keyword evidence="2" id="KW-1185">Reference proteome</keyword>
<proteinExistence type="predicted"/>
<gene>
    <name evidence="1" type="ORF">WCY31_07885</name>
</gene>
<accession>A0ABZ3H6L6</accession>
<evidence type="ECO:0000313" key="2">
    <source>
        <dbReference type="Proteomes" id="UP001447842"/>
    </source>
</evidence>
<evidence type="ECO:0000313" key="1">
    <source>
        <dbReference type="EMBL" id="XAU14175.1"/>
    </source>
</evidence>
<name>A0ABZ3H6L6_9BACT</name>
<organism evidence="1 2">
    <name type="scientific">Sulfurimonas diazotrophicus</name>
    <dbReference type="NCBI Taxonomy" id="3131939"/>
    <lineage>
        <taxon>Bacteria</taxon>
        <taxon>Pseudomonadati</taxon>
        <taxon>Campylobacterota</taxon>
        <taxon>Epsilonproteobacteria</taxon>
        <taxon>Campylobacterales</taxon>
        <taxon>Sulfurimonadaceae</taxon>
        <taxon>Sulfurimonas</taxon>
    </lineage>
</organism>
<protein>
    <submittedName>
        <fullName evidence="1">Uncharacterized protein</fullName>
    </submittedName>
</protein>
<sequence>MTIDVNVKATNEDFLDDIDEIIEDTMVQIFFLQPEDEAALEKAKEEAEEYTALFYTAPLSLGEQSDAKCVGYRVKNADELRAAPKAGKPLFVDEADLDDTLRALLIERGDQGVILNATQAHEELEQFFIAIGPSNVNAFDHEVLAGLSMDKIMLQSGFPEHGFDEIFPAVKTISDAMFRPEHSIIARATKHALSLAGLKK</sequence>
<dbReference type="Proteomes" id="UP001447842">
    <property type="component" value="Chromosome"/>
</dbReference>